<comment type="caution">
    <text evidence="1">The sequence shown here is derived from an EMBL/GenBank/DDBJ whole genome shotgun (WGS) entry which is preliminary data.</text>
</comment>
<gene>
    <name evidence="1" type="ORF">M3P21_00810</name>
</gene>
<protein>
    <recommendedName>
        <fullName evidence="3">Lysozyme inhibitor LprI N-terminal domain-containing protein</fullName>
    </recommendedName>
</protein>
<keyword evidence="2" id="KW-1185">Reference proteome</keyword>
<dbReference type="Proteomes" id="UP001203880">
    <property type="component" value="Unassembled WGS sequence"/>
</dbReference>
<evidence type="ECO:0008006" key="3">
    <source>
        <dbReference type="Google" id="ProtNLM"/>
    </source>
</evidence>
<sequence>MITKYMLSSAAVLCLFGGVARSEEQPTVDPRGAVLCSYAITAALREMASVCLASDKDLTSVLDYGVDQHRAFVLRNSTSTASDLDVFEEEHGDLHDATCEDLAADGWMEWLDNIAAASAEFRSEIDELLATDREPVWNPCL</sequence>
<organism evidence="1 2">
    <name type="scientific">Ruegeria spongiae</name>
    <dbReference type="NCBI Taxonomy" id="2942209"/>
    <lineage>
        <taxon>Bacteria</taxon>
        <taxon>Pseudomonadati</taxon>
        <taxon>Pseudomonadota</taxon>
        <taxon>Alphaproteobacteria</taxon>
        <taxon>Rhodobacterales</taxon>
        <taxon>Roseobacteraceae</taxon>
        <taxon>Ruegeria</taxon>
    </lineage>
</organism>
<evidence type="ECO:0000313" key="2">
    <source>
        <dbReference type="Proteomes" id="UP001203880"/>
    </source>
</evidence>
<proteinExistence type="predicted"/>
<reference evidence="1" key="1">
    <citation type="submission" date="2022-05" db="EMBL/GenBank/DDBJ databases">
        <authorList>
            <person name="Park J.-S."/>
        </authorList>
    </citation>
    <scope>NUCLEOTIDE SEQUENCE</scope>
    <source>
        <strain evidence="1">2012CJ41-6</strain>
    </source>
</reference>
<dbReference type="RefSeq" id="WP_249706012.1">
    <property type="nucleotide sequence ID" value="NZ_JAMFMB010000001.1"/>
</dbReference>
<evidence type="ECO:0000313" key="1">
    <source>
        <dbReference type="EMBL" id="MCL6282056.1"/>
    </source>
</evidence>
<name>A0ABT0PWS5_9RHOB</name>
<dbReference type="EMBL" id="JAMFMB010000001">
    <property type="protein sequence ID" value="MCL6282056.1"/>
    <property type="molecule type" value="Genomic_DNA"/>
</dbReference>
<accession>A0ABT0PWS5</accession>